<organism evidence="3 5">
    <name type="scientific">Pogonomyrmex barbatus</name>
    <name type="common">red harvester ant</name>
    <dbReference type="NCBI Taxonomy" id="144034"/>
    <lineage>
        <taxon>Eukaryota</taxon>
        <taxon>Metazoa</taxon>
        <taxon>Ecdysozoa</taxon>
        <taxon>Arthropoda</taxon>
        <taxon>Hexapoda</taxon>
        <taxon>Insecta</taxon>
        <taxon>Pterygota</taxon>
        <taxon>Neoptera</taxon>
        <taxon>Endopterygota</taxon>
        <taxon>Hymenoptera</taxon>
        <taxon>Apocrita</taxon>
        <taxon>Aculeata</taxon>
        <taxon>Formicoidea</taxon>
        <taxon>Formicidae</taxon>
        <taxon>Myrmicinae</taxon>
        <taxon>Pogonomyrmex</taxon>
    </lineage>
</organism>
<reference evidence="4 5" key="1">
    <citation type="submission" date="2025-04" db="UniProtKB">
        <authorList>
            <consortium name="RefSeq"/>
        </authorList>
    </citation>
    <scope>IDENTIFICATION</scope>
</reference>
<dbReference type="KEGG" id="pbar:105432804"/>
<evidence type="ECO:0000256" key="2">
    <source>
        <dbReference type="SAM" id="MobiDB-lite"/>
    </source>
</evidence>
<dbReference type="RefSeq" id="XP_011646066.1">
    <property type="nucleotide sequence ID" value="XM_011647764.1"/>
</dbReference>
<feature type="coiled-coil region" evidence="1">
    <location>
        <begin position="389"/>
        <end position="448"/>
    </location>
</feature>
<feature type="region of interest" description="Disordered" evidence="2">
    <location>
        <begin position="1"/>
        <end position="65"/>
    </location>
</feature>
<evidence type="ECO:0000313" key="3">
    <source>
        <dbReference type="Proteomes" id="UP000504615"/>
    </source>
</evidence>
<name>A0A6I9X0K5_9HYME</name>
<dbReference type="GeneID" id="105432804"/>
<dbReference type="Proteomes" id="UP000504615">
    <property type="component" value="Unplaced"/>
</dbReference>
<proteinExistence type="predicted"/>
<evidence type="ECO:0000313" key="4">
    <source>
        <dbReference type="RefSeq" id="XP_011646066.1"/>
    </source>
</evidence>
<keyword evidence="3" id="KW-1185">Reference proteome</keyword>
<evidence type="ECO:0000256" key="1">
    <source>
        <dbReference type="SAM" id="Coils"/>
    </source>
</evidence>
<feature type="compositionally biased region" description="Basic and acidic residues" evidence="2">
    <location>
        <begin position="630"/>
        <end position="639"/>
    </location>
</feature>
<dbReference type="OrthoDB" id="7695927at2759"/>
<dbReference type="RefSeq" id="XP_011646067.1">
    <property type="nucleotide sequence ID" value="XM_011647765.1"/>
</dbReference>
<sequence>MATTIVPKRSSRLKLHEPSTKITSKKKPQSKKVITNKDSRTGNINTRSRSSRVSMENKSLQNNQTSVRCLRPRRNNKNYCEDSKLLQQYISPKQQDSVVKLEKINLNEKKKVPVYKALKSEKSLEDNDVYDFKFDINDSKEKIIKKGRKRNVTQRKGKVIKKTMRKKVTVQLKTIDHETLKAKLNANPSVEIVQKESSLESIVAIESTKEDVKKVETSKADVDIQTTEKSVNKDVEMEITAPIIDTDIQTIQESTNKDIEKTEISRLNIDIPSIEEMTLLLPDRTFAKQINKENVKKPRIISIENADNIIITKSPPKNTENSQLFRPKNIFDNKISVKESNRTLKYSLLAKTLSPIPSMKTNTLDLGSPWRVPTLMFSRTKHFIQSTPHKNFEANKENKEINRKSMEMNRDNTEMDKEINRKSMEMNKENMEMNKESAKMDKKNIKIDKENIKIDKENIKKGNKGRKERKQKALFYKKHATQKKLSMLENQAPEKIAIASKLDVKPAPARISLGEIKNLLEPNINEDNKLTNDQVSAEVDKSFLEQKNKQFINYLNFSDTFDLMSETERLSNIGEDAPLFMDLEPSHFSKPPRHSYKRKRIVKFDFSEDSEEEEKEKENVKPRTKKKKPTKSEKEQEKRINEWIKTVNTTFQEIEEHDLIIE</sequence>
<protein>
    <submittedName>
        <fullName evidence="4 5">FK506-binding protein 5-like</fullName>
    </submittedName>
</protein>
<keyword evidence="1" id="KW-0175">Coiled coil</keyword>
<gene>
    <name evidence="4 5" type="primary">LOC105432804</name>
</gene>
<accession>A0A6I9X0K5</accession>
<feature type="compositionally biased region" description="Polar residues" evidence="2">
    <location>
        <begin position="41"/>
        <end position="65"/>
    </location>
</feature>
<feature type="region of interest" description="Disordered" evidence="2">
    <location>
        <begin position="607"/>
        <end position="639"/>
    </location>
</feature>
<evidence type="ECO:0000313" key="5">
    <source>
        <dbReference type="RefSeq" id="XP_011646067.1"/>
    </source>
</evidence>
<dbReference type="AlphaFoldDB" id="A0A6I9X0K5"/>